<evidence type="ECO:0000313" key="3">
    <source>
        <dbReference type="Proteomes" id="UP001157947"/>
    </source>
</evidence>
<dbReference type="Proteomes" id="UP001157947">
    <property type="component" value="Unassembled WGS sequence"/>
</dbReference>
<sequence length="174" mass="21919">MRLFFYKVIDYIYSKQMELFQSMFFKLYREYNSDIDKFYNAWFENYTLNLMLKFFRKEEFYESYVLYNLRKKSIIKSYIKAYWSFCKNPEKYPYYIKEAMDYFGLKKLTKNELKKKYREFAKKYHPDLNKNKKEATLKMLEINHYYQILKSYVESEDFYEDYQQESKDYAKISS</sequence>
<comment type="caution">
    <text evidence="2">The sequence shown here is derived from an EMBL/GenBank/DDBJ whole genome shotgun (WGS) entry which is preliminary data.</text>
</comment>
<dbReference type="PRINTS" id="PR00625">
    <property type="entry name" value="JDOMAIN"/>
</dbReference>
<accession>A0AA45WIE7</accession>
<dbReference type="InterPro" id="IPR001623">
    <property type="entry name" value="DnaJ_domain"/>
</dbReference>
<protein>
    <submittedName>
        <fullName evidence="2">DnaJ domain-containing protein</fullName>
    </submittedName>
</protein>
<dbReference type="CDD" id="cd06257">
    <property type="entry name" value="DnaJ"/>
    <property type="match status" value="1"/>
</dbReference>
<proteinExistence type="predicted"/>
<dbReference type="Pfam" id="PF00226">
    <property type="entry name" value="DnaJ"/>
    <property type="match status" value="1"/>
</dbReference>
<evidence type="ECO:0000259" key="1">
    <source>
        <dbReference type="PROSITE" id="PS50076"/>
    </source>
</evidence>
<dbReference type="AlphaFoldDB" id="A0AA45WIE7"/>
<dbReference type="PROSITE" id="PS50076">
    <property type="entry name" value="DNAJ_2"/>
    <property type="match status" value="1"/>
</dbReference>
<evidence type="ECO:0000313" key="2">
    <source>
        <dbReference type="EMBL" id="SMP00463.1"/>
    </source>
</evidence>
<keyword evidence="3" id="KW-1185">Reference proteome</keyword>
<name>A0AA45WIE7_9AQUI</name>
<dbReference type="InterPro" id="IPR036869">
    <property type="entry name" value="J_dom_sf"/>
</dbReference>
<dbReference type="SMART" id="SM00271">
    <property type="entry name" value="DnaJ"/>
    <property type="match status" value="1"/>
</dbReference>
<gene>
    <name evidence="2" type="ORF">SAMN06264868_101104</name>
</gene>
<dbReference type="EMBL" id="FXTX01000001">
    <property type="protein sequence ID" value="SMP00463.1"/>
    <property type="molecule type" value="Genomic_DNA"/>
</dbReference>
<reference evidence="2" key="1">
    <citation type="submission" date="2017-05" db="EMBL/GenBank/DDBJ databases">
        <authorList>
            <person name="Varghese N."/>
            <person name="Submissions S."/>
        </authorList>
    </citation>
    <scope>NUCLEOTIDE SEQUENCE</scope>
    <source>
        <strain evidence="2">DSM 18763</strain>
    </source>
</reference>
<dbReference type="Gene3D" id="1.10.287.110">
    <property type="entry name" value="DnaJ domain"/>
    <property type="match status" value="1"/>
</dbReference>
<feature type="domain" description="J" evidence="1">
    <location>
        <begin position="93"/>
        <end position="163"/>
    </location>
</feature>
<dbReference type="SUPFAM" id="SSF46565">
    <property type="entry name" value="Chaperone J-domain"/>
    <property type="match status" value="1"/>
</dbReference>
<organism evidence="2 3">
    <name type="scientific">Venenivibrio stagnispumantis</name>
    <dbReference type="NCBI Taxonomy" id="407998"/>
    <lineage>
        <taxon>Bacteria</taxon>
        <taxon>Pseudomonadati</taxon>
        <taxon>Aquificota</taxon>
        <taxon>Aquificia</taxon>
        <taxon>Aquificales</taxon>
        <taxon>Hydrogenothermaceae</taxon>
        <taxon>Venenivibrio</taxon>
    </lineage>
</organism>